<evidence type="ECO:0000313" key="3">
    <source>
        <dbReference type="EMBL" id="CAK0883331.1"/>
    </source>
</evidence>
<comment type="caution">
    <text evidence="3">The sequence shown here is derived from an EMBL/GenBank/DDBJ whole genome shotgun (WGS) entry which is preliminary data.</text>
</comment>
<feature type="region of interest" description="Disordered" evidence="1">
    <location>
        <begin position="14"/>
        <end position="85"/>
    </location>
</feature>
<keyword evidence="4" id="KW-1185">Reference proteome</keyword>
<evidence type="ECO:0000313" key="4">
    <source>
        <dbReference type="Proteomes" id="UP001189429"/>
    </source>
</evidence>
<feature type="transmembrane region" description="Helical" evidence="2">
    <location>
        <begin position="153"/>
        <end position="174"/>
    </location>
</feature>
<proteinExistence type="predicted"/>
<gene>
    <name evidence="3" type="ORF">PCOR1329_LOCUS65575</name>
</gene>
<feature type="transmembrane region" description="Helical" evidence="2">
    <location>
        <begin position="226"/>
        <end position="248"/>
    </location>
</feature>
<accession>A0ABN9WAQ5</accession>
<feature type="non-terminal residue" evidence="3">
    <location>
        <position position="1"/>
    </location>
</feature>
<dbReference type="Proteomes" id="UP001189429">
    <property type="component" value="Unassembled WGS sequence"/>
</dbReference>
<sequence>DACPCRELLGAARRARGGPMLASASAGDAAGLGAPLPNSGPEPAVLGRRPELRPESAEAALGATPREGEAGPASELPRQPREGGARPRFEWPPALAVLSGWGLACAAGAAAGRACSSDPGLEPHAVWWGYAAGWLPHAVLAAWCVGRRRAFSWGLVLHAWTWRYGACGAAYAAAGPLDFWLKPCYPDAAVYVLVFWNLPFFGAGKAISVGLVVMKVRALGHPWLPRFLNCCLSGQLLCGAIFVGANYLQDFQADGPLKSALDMVVVGSFGALGVAFLAGASWGLAAPAARAARSSDAAIRRAAAWGALTAAAFWLAMATFMLRVAALWNETPEFTSEFQMANILDNLFDCLAVSLLSGLVGPPSLRRLAEDAFEAINSYTEVRLQECYERYLAYLDDVEVKWVRLRFLRRLLAEGRILPRSQEVPASEAALGSEGFPRNRGQQKHRFVTSHPWLSKEHPDPAGTKLRALVEQLDALGAEEEDGVFLDWMSLPQHNQLDEDLARLDKEGKWPLPGTHPAVRTVAEEARFKKALDSMETMYSVGSTPVVVLPMEEEVERGREYISRGWCLLEFSLALSFGNIANAEVHPEVRRLSESVTAMKGNTVAGFRKTFKSTHFTNSGDRKVVLRLFEQTLAKAA</sequence>
<organism evidence="3 4">
    <name type="scientific">Prorocentrum cordatum</name>
    <dbReference type="NCBI Taxonomy" id="2364126"/>
    <lineage>
        <taxon>Eukaryota</taxon>
        <taxon>Sar</taxon>
        <taxon>Alveolata</taxon>
        <taxon>Dinophyceae</taxon>
        <taxon>Prorocentrales</taxon>
        <taxon>Prorocentraceae</taxon>
        <taxon>Prorocentrum</taxon>
    </lineage>
</organism>
<evidence type="ECO:0000256" key="1">
    <source>
        <dbReference type="SAM" id="MobiDB-lite"/>
    </source>
</evidence>
<reference evidence="3" key="1">
    <citation type="submission" date="2023-10" db="EMBL/GenBank/DDBJ databases">
        <authorList>
            <person name="Chen Y."/>
            <person name="Shah S."/>
            <person name="Dougan E. K."/>
            <person name="Thang M."/>
            <person name="Chan C."/>
        </authorList>
    </citation>
    <scope>NUCLEOTIDE SEQUENCE [LARGE SCALE GENOMIC DNA]</scope>
</reference>
<keyword evidence="2" id="KW-0472">Membrane</keyword>
<name>A0ABN9WAQ5_9DINO</name>
<feature type="transmembrane region" description="Helical" evidence="2">
    <location>
        <begin position="94"/>
        <end position="114"/>
    </location>
</feature>
<feature type="transmembrane region" description="Helical" evidence="2">
    <location>
        <begin position="126"/>
        <end position="146"/>
    </location>
</feature>
<keyword evidence="2" id="KW-1133">Transmembrane helix</keyword>
<keyword evidence="2" id="KW-0812">Transmembrane</keyword>
<feature type="compositionally biased region" description="Low complexity" evidence="1">
    <location>
        <begin position="17"/>
        <end position="37"/>
    </location>
</feature>
<feature type="transmembrane region" description="Helical" evidence="2">
    <location>
        <begin position="194"/>
        <end position="214"/>
    </location>
</feature>
<dbReference type="EMBL" id="CAUYUJ010018401">
    <property type="protein sequence ID" value="CAK0883331.1"/>
    <property type="molecule type" value="Genomic_DNA"/>
</dbReference>
<feature type="transmembrane region" description="Helical" evidence="2">
    <location>
        <begin position="305"/>
        <end position="328"/>
    </location>
</feature>
<protein>
    <submittedName>
        <fullName evidence="3">Uncharacterized protein</fullName>
    </submittedName>
</protein>
<evidence type="ECO:0000256" key="2">
    <source>
        <dbReference type="SAM" id="Phobius"/>
    </source>
</evidence>
<feature type="transmembrane region" description="Helical" evidence="2">
    <location>
        <begin position="260"/>
        <end position="284"/>
    </location>
</feature>